<dbReference type="EMBL" id="JBIACK010000001">
    <property type="protein sequence ID" value="MFE8699485.1"/>
    <property type="molecule type" value="Genomic_DNA"/>
</dbReference>
<evidence type="ECO:0000313" key="3">
    <source>
        <dbReference type="Proteomes" id="UP001601059"/>
    </source>
</evidence>
<dbReference type="Proteomes" id="UP001601059">
    <property type="component" value="Unassembled WGS sequence"/>
</dbReference>
<dbReference type="PROSITE" id="PS50965">
    <property type="entry name" value="NERD"/>
    <property type="match status" value="1"/>
</dbReference>
<comment type="caution">
    <text evidence="2">The sequence shown here is derived from an EMBL/GenBank/DDBJ whole genome shotgun (WGS) entry which is preliminary data.</text>
</comment>
<evidence type="ECO:0000259" key="1">
    <source>
        <dbReference type="PROSITE" id="PS50965"/>
    </source>
</evidence>
<feature type="domain" description="NERD" evidence="1">
    <location>
        <begin position="41"/>
        <end position="157"/>
    </location>
</feature>
<organism evidence="2 3">
    <name type="scientific">Cytobacillus spartinae</name>
    <dbReference type="NCBI Taxonomy" id="3299023"/>
    <lineage>
        <taxon>Bacteria</taxon>
        <taxon>Bacillati</taxon>
        <taxon>Bacillota</taxon>
        <taxon>Bacilli</taxon>
        <taxon>Bacillales</taxon>
        <taxon>Bacillaceae</taxon>
        <taxon>Cytobacillus</taxon>
    </lineage>
</organism>
<dbReference type="RefSeq" id="WP_389357721.1">
    <property type="nucleotide sequence ID" value="NZ_JBIACK010000001.1"/>
</dbReference>
<accession>A0ABW6K877</accession>
<name>A0ABW6K877_9BACI</name>
<dbReference type="InterPro" id="IPR011528">
    <property type="entry name" value="NERD"/>
</dbReference>
<dbReference type="Pfam" id="PF08378">
    <property type="entry name" value="NERD"/>
    <property type="match status" value="1"/>
</dbReference>
<keyword evidence="3" id="KW-1185">Reference proteome</keyword>
<proteinExistence type="predicted"/>
<reference evidence="2 3" key="1">
    <citation type="submission" date="2024-08" db="EMBL/GenBank/DDBJ databases">
        <title>Two novel Cytobacillus novel species.</title>
        <authorList>
            <person name="Liu G."/>
        </authorList>
    </citation>
    <scope>NUCLEOTIDE SEQUENCE [LARGE SCALE GENOMIC DNA]</scope>
    <source>
        <strain evidence="2 3">FJAT-54145</strain>
    </source>
</reference>
<sequence length="323" mass="37803">MIVKKLELPIRIRKLEALLRRLSSTHHKRELIEADLAKIYAGYKGENSIQYFLDLLPKQEFFIFHDLRIPNENHFFQIDILILSNSFILILEVKNIYGTLYFDQNFNQLIRTANNKEEGFPDPIIQAKRHQLQLENWLKYRAKTNLPIESFVVISNPASILKTDNNNKNIGKKVIHAHVLLDKVEELIRRYANQTLDSKSKQRITKLLLKDHKLETFSVLEKYQICKEEVITGVICPKCNNHKMTRSHGTWYCENCQTKDKLAHIQAIYDYFLLLSSSITNQQARDFLLLASEDTVARLLQQMKLPQTGAKKGRVYYPPTTYL</sequence>
<evidence type="ECO:0000313" key="2">
    <source>
        <dbReference type="EMBL" id="MFE8699485.1"/>
    </source>
</evidence>
<gene>
    <name evidence="2" type="ORF">ACFYKX_02485</name>
</gene>
<protein>
    <submittedName>
        <fullName evidence="2">NERD domain-containing protein</fullName>
    </submittedName>
</protein>